<evidence type="ECO:0000313" key="4">
    <source>
        <dbReference type="Proteomes" id="UP001525890"/>
    </source>
</evidence>
<dbReference type="Pfam" id="PF13449">
    <property type="entry name" value="Phytase-like"/>
    <property type="match status" value="1"/>
</dbReference>
<reference evidence="3 4" key="1">
    <citation type="journal article" date="2022" name="Front. Microbiol.">
        <title>High genomic differentiation and limited gene flow indicate recent cryptic speciation within the genus Laspinema (cyanobacteria).</title>
        <authorList>
            <person name="Stanojkovic A."/>
            <person name="Skoupy S."/>
            <person name="Skaloud P."/>
            <person name="Dvorak P."/>
        </authorList>
    </citation>
    <scope>NUCLEOTIDE SEQUENCE [LARGE SCALE GENOMIC DNA]</scope>
    <source>
        <strain evidence="3 4">D2a</strain>
    </source>
</reference>
<dbReference type="RefSeq" id="WP_368005416.1">
    <property type="nucleotide sequence ID" value="NZ_JAMXFF010000005.1"/>
</dbReference>
<evidence type="ECO:0000259" key="2">
    <source>
        <dbReference type="Pfam" id="PF13449"/>
    </source>
</evidence>
<sequence>MNCLDFQGLEAIVNWRKFQIFPWVTALALVLSTVLTACALPQVNAQERIFLGLSVEFLDEYELPKRPFQDTPVGGLSGITYDRQRDRFYVISDDRGHYAPARFYTLKLNLDSNSSDPPKIASVDIESVTFLKGEDGNPYPIGEIDAEGIAFASPNSVYIASEGIARKGLAPFIHEINLETGQFVRDITLPKRYIPDTAENQTQGIQDNFGLESLTLNPRGFGDATVDPYRLFTATEAPLVQDLDELDAELPPKNRLLHYLISDGPPILISENLYTLDESIRWSLYKGLPELLALEQGGHLLSLERHFGFLGFGAKLFEIQTGSATDTSRIASLKGELKKVEPIKKRLLLNLQDLGIELDNLEGMTLGPRFSDGSQSLILISDDNFNPDQVNQILLFRLKL</sequence>
<accession>A0ABT2MML8</accession>
<dbReference type="PANTHER" id="PTHR37957:SF1">
    <property type="entry name" value="PHYTASE-LIKE DOMAIN-CONTAINING PROTEIN"/>
    <property type="match status" value="1"/>
</dbReference>
<protein>
    <submittedName>
        <fullName evidence="3">Esterase-like activity of phytase family protein</fullName>
    </submittedName>
</protein>
<comment type="caution">
    <text evidence="3">The sequence shown here is derived from an EMBL/GenBank/DDBJ whole genome shotgun (WGS) entry which is preliminary data.</text>
</comment>
<keyword evidence="1" id="KW-1133">Transmembrane helix</keyword>
<keyword evidence="1" id="KW-0472">Membrane</keyword>
<proteinExistence type="predicted"/>
<evidence type="ECO:0000256" key="1">
    <source>
        <dbReference type="SAM" id="Phobius"/>
    </source>
</evidence>
<dbReference type="Proteomes" id="UP001525890">
    <property type="component" value="Unassembled WGS sequence"/>
</dbReference>
<dbReference type="InterPro" id="IPR027372">
    <property type="entry name" value="Phytase-like_dom"/>
</dbReference>
<gene>
    <name evidence="3" type="ORF">NG799_05210</name>
</gene>
<feature type="domain" description="Phytase-like" evidence="2">
    <location>
        <begin position="71"/>
        <end position="385"/>
    </location>
</feature>
<name>A0ABT2MML8_9CYAN</name>
<keyword evidence="4" id="KW-1185">Reference proteome</keyword>
<dbReference type="EMBL" id="JAMXFF010000005">
    <property type="protein sequence ID" value="MCT7965732.1"/>
    <property type="molecule type" value="Genomic_DNA"/>
</dbReference>
<feature type="transmembrane region" description="Helical" evidence="1">
    <location>
        <begin position="20"/>
        <end position="40"/>
    </location>
</feature>
<keyword evidence="1" id="KW-0812">Transmembrane</keyword>
<evidence type="ECO:0000313" key="3">
    <source>
        <dbReference type="EMBL" id="MCT7965732.1"/>
    </source>
</evidence>
<dbReference type="PANTHER" id="PTHR37957">
    <property type="entry name" value="BLR7070 PROTEIN"/>
    <property type="match status" value="1"/>
</dbReference>
<organism evidence="3 4">
    <name type="scientific">Laspinema palackyanum D2a</name>
    <dbReference type="NCBI Taxonomy" id="2953684"/>
    <lineage>
        <taxon>Bacteria</taxon>
        <taxon>Bacillati</taxon>
        <taxon>Cyanobacteriota</taxon>
        <taxon>Cyanophyceae</taxon>
        <taxon>Oscillatoriophycideae</taxon>
        <taxon>Oscillatoriales</taxon>
        <taxon>Laspinemataceae</taxon>
        <taxon>Laspinema</taxon>
        <taxon>Laspinema palackyanum</taxon>
    </lineage>
</organism>